<organism evidence="1 2">
    <name type="scientific">Serratia rubidaea</name>
    <name type="common">Serratia marinorubra</name>
    <dbReference type="NCBI Taxonomy" id="61652"/>
    <lineage>
        <taxon>Bacteria</taxon>
        <taxon>Pseudomonadati</taxon>
        <taxon>Pseudomonadota</taxon>
        <taxon>Gammaproteobacteria</taxon>
        <taxon>Enterobacterales</taxon>
        <taxon>Yersiniaceae</taxon>
        <taxon>Serratia</taxon>
    </lineage>
</organism>
<reference evidence="1 2" key="1">
    <citation type="submission" date="2018-12" db="EMBL/GenBank/DDBJ databases">
        <authorList>
            <consortium name="Pathogen Informatics"/>
        </authorList>
    </citation>
    <scope>NUCLEOTIDE SEQUENCE [LARGE SCALE GENOMIC DNA]</scope>
    <source>
        <strain evidence="1 2">NCTC9419</strain>
    </source>
</reference>
<name>A0A3S4FSG9_SERRU</name>
<proteinExistence type="predicted"/>
<dbReference type="EMBL" id="LR134155">
    <property type="protein sequence ID" value="VEA71631.1"/>
    <property type="molecule type" value="Genomic_DNA"/>
</dbReference>
<dbReference type="Proteomes" id="UP000271603">
    <property type="component" value="Chromosome"/>
</dbReference>
<gene>
    <name evidence="1" type="ORF">NCTC9419_03196</name>
</gene>
<dbReference type="AlphaFoldDB" id="A0A3S4FSG9"/>
<evidence type="ECO:0000313" key="2">
    <source>
        <dbReference type="Proteomes" id="UP000271603"/>
    </source>
</evidence>
<evidence type="ECO:0000313" key="1">
    <source>
        <dbReference type="EMBL" id="VEA71631.1"/>
    </source>
</evidence>
<accession>A0A3S4FSG9</accession>
<protein>
    <submittedName>
        <fullName evidence="1">Uncharacterized protein</fullName>
    </submittedName>
</protein>
<sequence length="37" mass="3757">MGTAGAVLTLSSLCALGLAWLAGRKQGEGAPRPERCD</sequence>